<comment type="caution">
    <text evidence="15">The sequence shown here is derived from an EMBL/GenBank/DDBJ whole genome shotgun (WGS) entry which is preliminary data.</text>
</comment>
<evidence type="ECO:0000256" key="3">
    <source>
        <dbReference type="ARBA" id="ARBA00019082"/>
    </source>
</evidence>
<sequence length="381" mass="43651">METENADNLAPDRKAGPRQADNPLKGLSHLADGLEPSPFQLDEYEELEFGDGMDFLDAGALRTQLSQNVRAQLTANTEAARKRYAMMRARMNTPHRILARDKAAFVLGTLGAMLSAFWLGKSPGTFKQLYTVAAFILFALRLFIYRSKGMHYYLLDYCYVVHATLLVHLWVFPHSAFLHKITFAYASGPLAWSILAFRNSLVFHSLDKITSLFLHWFPACVAWTERWHPEVGVRVADRKSPEAVREWHDATLVQLVLLPCVPYLLWAVLYYTKVFIVSSKKIQERNYETLFKWITHQKGNIIARVVLSVPPPWQPLAYMCVHITLTTMTFALCKLWWSSYEAHTAFLLFILAVSAWNGASYYFDYFSKHYFAGLGARSKSE</sequence>
<organism evidence="15 16">
    <name type="scientific">Coccomyxa subellipsoidea</name>
    <dbReference type="NCBI Taxonomy" id="248742"/>
    <lineage>
        <taxon>Eukaryota</taxon>
        <taxon>Viridiplantae</taxon>
        <taxon>Chlorophyta</taxon>
        <taxon>core chlorophytes</taxon>
        <taxon>Trebouxiophyceae</taxon>
        <taxon>Trebouxiophyceae incertae sedis</taxon>
        <taxon>Coccomyxaceae</taxon>
        <taxon>Coccomyxa</taxon>
    </lineage>
</organism>
<comment type="subcellular location">
    <subcellularLocation>
        <location evidence="1">Membrane</location>
        <topology evidence="1">Multi-pass membrane protein</topology>
    </subcellularLocation>
</comment>
<keyword evidence="5" id="KW-0808">Transferase</keyword>
<evidence type="ECO:0000256" key="13">
    <source>
        <dbReference type="SAM" id="MobiDB-lite"/>
    </source>
</evidence>
<dbReference type="InterPro" id="IPR021261">
    <property type="entry name" value="GPCAT"/>
</dbReference>
<feature type="transmembrane region" description="Helical" evidence="14">
    <location>
        <begin position="316"/>
        <end position="337"/>
    </location>
</feature>
<feature type="transmembrane region" description="Helical" evidence="14">
    <location>
        <begin position="152"/>
        <end position="171"/>
    </location>
</feature>
<keyword evidence="10" id="KW-0594">Phospholipid biosynthesis</keyword>
<accession>A0ABR2Z179</accession>
<keyword evidence="9 14" id="KW-0472">Membrane</keyword>
<evidence type="ECO:0000256" key="2">
    <source>
        <dbReference type="ARBA" id="ARBA00006675"/>
    </source>
</evidence>
<evidence type="ECO:0000256" key="10">
    <source>
        <dbReference type="ARBA" id="ARBA00023209"/>
    </source>
</evidence>
<name>A0ABR2Z179_9CHLO</name>
<dbReference type="PANTHER" id="PTHR31201:SF1">
    <property type="entry name" value="GLYCEROPHOSPHOCHOLINE ACYLTRANSFERASE 1"/>
    <property type="match status" value="1"/>
</dbReference>
<keyword evidence="7 14" id="KW-1133">Transmembrane helix</keyword>
<keyword evidence="16" id="KW-1185">Reference proteome</keyword>
<keyword evidence="8" id="KW-0443">Lipid metabolism</keyword>
<dbReference type="Proteomes" id="UP001491310">
    <property type="component" value="Unassembled WGS sequence"/>
</dbReference>
<evidence type="ECO:0000256" key="4">
    <source>
        <dbReference type="ARBA" id="ARBA00022516"/>
    </source>
</evidence>
<protein>
    <recommendedName>
        <fullName evidence="3">Glycerophosphocholine acyltransferase 1</fullName>
    </recommendedName>
</protein>
<evidence type="ECO:0000256" key="7">
    <source>
        <dbReference type="ARBA" id="ARBA00022989"/>
    </source>
</evidence>
<dbReference type="Pfam" id="PF10998">
    <property type="entry name" value="DUF2838"/>
    <property type="match status" value="1"/>
</dbReference>
<keyword evidence="6 14" id="KW-0812">Transmembrane</keyword>
<evidence type="ECO:0000256" key="5">
    <source>
        <dbReference type="ARBA" id="ARBA00022679"/>
    </source>
</evidence>
<evidence type="ECO:0000256" key="6">
    <source>
        <dbReference type="ARBA" id="ARBA00022692"/>
    </source>
</evidence>
<keyword evidence="12" id="KW-0012">Acyltransferase</keyword>
<evidence type="ECO:0000256" key="1">
    <source>
        <dbReference type="ARBA" id="ARBA00004141"/>
    </source>
</evidence>
<feature type="transmembrane region" description="Helical" evidence="14">
    <location>
        <begin position="103"/>
        <end position="120"/>
    </location>
</feature>
<evidence type="ECO:0000256" key="8">
    <source>
        <dbReference type="ARBA" id="ARBA00023098"/>
    </source>
</evidence>
<gene>
    <name evidence="15" type="ORF">WJX75_007334</name>
</gene>
<keyword evidence="4" id="KW-0444">Lipid biosynthesis</keyword>
<evidence type="ECO:0000256" key="14">
    <source>
        <dbReference type="SAM" id="Phobius"/>
    </source>
</evidence>
<evidence type="ECO:0000256" key="12">
    <source>
        <dbReference type="ARBA" id="ARBA00023315"/>
    </source>
</evidence>
<comment type="similarity">
    <text evidence="2">Belongs to the GPC1 family.</text>
</comment>
<reference evidence="15 16" key="1">
    <citation type="journal article" date="2024" name="Nat. Commun.">
        <title>Phylogenomics reveals the evolutionary origins of lichenization in chlorophyte algae.</title>
        <authorList>
            <person name="Puginier C."/>
            <person name="Libourel C."/>
            <person name="Otte J."/>
            <person name="Skaloud P."/>
            <person name="Haon M."/>
            <person name="Grisel S."/>
            <person name="Petersen M."/>
            <person name="Berrin J.G."/>
            <person name="Delaux P.M."/>
            <person name="Dal Grande F."/>
            <person name="Keller J."/>
        </authorList>
    </citation>
    <scope>NUCLEOTIDE SEQUENCE [LARGE SCALE GENOMIC DNA]</scope>
    <source>
        <strain evidence="15 16">SAG 216-7</strain>
    </source>
</reference>
<feature type="transmembrane region" description="Helical" evidence="14">
    <location>
        <begin position="344"/>
        <end position="363"/>
    </location>
</feature>
<feature type="transmembrane region" description="Helical" evidence="14">
    <location>
        <begin position="126"/>
        <end position="145"/>
    </location>
</feature>
<dbReference type="EMBL" id="JALJOT010000002">
    <property type="protein sequence ID" value="KAK9917702.1"/>
    <property type="molecule type" value="Genomic_DNA"/>
</dbReference>
<proteinExistence type="inferred from homology"/>
<keyword evidence="11" id="KW-1208">Phospholipid metabolism</keyword>
<evidence type="ECO:0000256" key="9">
    <source>
        <dbReference type="ARBA" id="ARBA00023136"/>
    </source>
</evidence>
<feature type="transmembrane region" description="Helical" evidence="14">
    <location>
        <begin position="177"/>
        <end position="197"/>
    </location>
</feature>
<feature type="region of interest" description="Disordered" evidence="13">
    <location>
        <begin position="1"/>
        <end position="32"/>
    </location>
</feature>
<dbReference type="PANTHER" id="PTHR31201">
    <property type="entry name" value="OS01G0585100 PROTEIN"/>
    <property type="match status" value="1"/>
</dbReference>
<feature type="transmembrane region" description="Helical" evidence="14">
    <location>
        <begin position="252"/>
        <end position="271"/>
    </location>
</feature>
<evidence type="ECO:0000256" key="11">
    <source>
        <dbReference type="ARBA" id="ARBA00023264"/>
    </source>
</evidence>
<evidence type="ECO:0000313" key="16">
    <source>
        <dbReference type="Proteomes" id="UP001491310"/>
    </source>
</evidence>
<evidence type="ECO:0000313" key="15">
    <source>
        <dbReference type="EMBL" id="KAK9917702.1"/>
    </source>
</evidence>